<dbReference type="PANTHER" id="PTHR35007:SF2">
    <property type="entry name" value="PILUS ASSEMBLE PROTEIN"/>
    <property type="match status" value="1"/>
</dbReference>
<sequence length="290" mass="32956">MFLELSSIIILGIGTVLAIIFIILIMMSGKYRSMTEPLSEKEYPLHDIYGAGFIILDLLHYQFQSKRDYKRRQAVELLYEVKYSDYYMRVIAAQRITLSALLALAGFAVFGITNDITILLLLFGFSALAFYYFGIVPEEKIKKRSNEILSDFPDVVSKLALLINAGMIMKEAWKKVAEGGKGALYDEMRITMEEMDNGVSELDAYYNFSLRCVVPEIKKFTSTVMQGLVKGNREFSLMIKQQSKEIWDVKKHHVKQQGEKAASKLMIPISIIFLGIIIMIIVPIFSNLGV</sequence>
<feature type="transmembrane region" description="Helical" evidence="6">
    <location>
        <begin position="116"/>
        <end position="135"/>
    </location>
</feature>
<reference evidence="8 9" key="1">
    <citation type="submission" date="2018-11" db="EMBL/GenBank/DDBJ databases">
        <title>Genomic Encyclopedia of Type Strains, Phase IV (KMG-IV): sequencing the most valuable type-strain genomes for metagenomic binning, comparative biology and taxonomic classification.</title>
        <authorList>
            <person name="Goeker M."/>
        </authorList>
    </citation>
    <scope>NUCLEOTIDE SEQUENCE [LARGE SCALE GENOMIC DNA]</scope>
    <source>
        <strain evidence="8 9">DSM 26537</strain>
    </source>
</reference>
<dbReference type="GO" id="GO:0005886">
    <property type="term" value="C:plasma membrane"/>
    <property type="evidence" value="ECO:0007669"/>
    <property type="project" value="UniProtKB-SubCell"/>
</dbReference>
<evidence type="ECO:0000256" key="6">
    <source>
        <dbReference type="SAM" id="Phobius"/>
    </source>
</evidence>
<feature type="transmembrane region" description="Helical" evidence="6">
    <location>
        <begin position="86"/>
        <end position="110"/>
    </location>
</feature>
<comment type="subcellular location">
    <subcellularLocation>
        <location evidence="1">Cell membrane</location>
        <topology evidence="1">Multi-pass membrane protein</topology>
    </subcellularLocation>
</comment>
<keyword evidence="5 6" id="KW-0472">Membrane</keyword>
<accession>A0A3N1XU45</accession>
<name>A0A3N1XU45_9FIRM</name>
<evidence type="ECO:0000256" key="2">
    <source>
        <dbReference type="ARBA" id="ARBA00022475"/>
    </source>
</evidence>
<keyword evidence="9" id="KW-1185">Reference proteome</keyword>
<feature type="domain" description="Type II secretion system protein GspF" evidence="7">
    <location>
        <begin position="158"/>
        <end position="283"/>
    </location>
</feature>
<gene>
    <name evidence="8" type="ORF">EDD66_104290</name>
</gene>
<keyword evidence="2" id="KW-1003">Cell membrane</keyword>
<evidence type="ECO:0000256" key="1">
    <source>
        <dbReference type="ARBA" id="ARBA00004651"/>
    </source>
</evidence>
<proteinExistence type="predicted"/>
<dbReference type="RefSeq" id="WP_123609199.1">
    <property type="nucleotide sequence ID" value="NZ_RJVG01000004.1"/>
</dbReference>
<organism evidence="8 9">
    <name type="scientific">Mobilisporobacter senegalensis</name>
    <dbReference type="NCBI Taxonomy" id="1329262"/>
    <lineage>
        <taxon>Bacteria</taxon>
        <taxon>Bacillati</taxon>
        <taxon>Bacillota</taxon>
        <taxon>Clostridia</taxon>
        <taxon>Lachnospirales</taxon>
        <taxon>Lachnospiraceae</taxon>
        <taxon>Mobilisporobacter</taxon>
    </lineage>
</organism>
<evidence type="ECO:0000256" key="3">
    <source>
        <dbReference type="ARBA" id="ARBA00022692"/>
    </source>
</evidence>
<dbReference type="PANTHER" id="PTHR35007">
    <property type="entry name" value="INTEGRAL MEMBRANE PROTEIN-RELATED"/>
    <property type="match status" value="1"/>
</dbReference>
<comment type="caution">
    <text evidence="8">The sequence shown here is derived from an EMBL/GenBank/DDBJ whole genome shotgun (WGS) entry which is preliminary data.</text>
</comment>
<dbReference type="AlphaFoldDB" id="A0A3N1XU45"/>
<dbReference type="Pfam" id="PF00482">
    <property type="entry name" value="T2SSF"/>
    <property type="match status" value="1"/>
</dbReference>
<evidence type="ECO:0000313" key="8">
    <source>
        <dbReference type="EMBL" id="ROR28702.1"/>
    </source>
</evidence>
<evidence type="ECO:0000256" key="4">
    <source>
        <dbReference type="ARBA" id="ARBA00022989"/>
    </source>
</evidence>
<evidence type="ECO:0000259" key="7">
    <source>
        <dbReference type="Pfam" id="PF00482"/>
    </source>
</evidence>
<feature type="transmembrane region" description="Helical" evidence="6">
    <location>
        <begin position="48"/>
        <end position="65"/>
    </location>
</feature>
<protein>
    <submittedName>
        <fullName evidence="8">Type II secretion system protein F (GspF)</fullName>
    </submittedName>
</protein>
<dbReference type="OrthoDB" id="9793966at2"/>
<dbReference type="InterPro" id="IPR018076">
    <property type="entry name" value="T2SS_GspF_dom"/>
</dbReference>
<feature type="transmembrane region" description="Helical" evidence="6">
    <location>
        <begin position="7"/>
        <end position="28"/>
    </location>
</feature>
<evidence type="ECO:0000313" key="9">
    <source>
        <dbReference type="Proteomes" id="UP000273083"/>
    </source>
</evidence>
<dbReference type="Proteomes" id="UP000273083">
    <property type="component" value="Unassembled WGS sequence"/>
</dbReference>
<evidence type="ECO:0000256" key="5">
    <source>
        <dbReference type="ARBA" id="ARBA00023136"/>
    </source>
</evidence>
<feature type="transmembrane region" description="Helical" evidence="6">
    <location>
        <begin position="265"/>
        <end position="285"/>
    </location>
</feature>
<keyword evidence="3 6" id="KW-0812">Transmembrane</keyword>
<keyword evidence="4 6" id="KW-1133">Transmembrane helix</keyword>
<dbReference type="EMBL" id="RJVG01000004">
    <property type="protein sequence ID" value="ROR28702.1"/>
    <property type="molecule type" value="Genomic_DNA"/>
</dbReference>